<sequence length="412" mass="46358">MNLIYGCGDNNAGGKFNVDKDSTLDKAKACKELSGNEFIFDVQTHHVNPGGDWRKDSKGWESFLSYLPQGFCGEKDRVDCYDPSHYIREVFLNSDTSMAVLSAVPALPGKNPLEIEDAVATRRLLERLSDTERLILHGLVMPNLGTEQLESMDSLVEKNKISAWKVYTPFGGWRLDDEKVGIPFIEKAKKTGVKVICAHKGFPLQGFDPKYAAPDDIGTVAKAYPELTFIIYHSAYEGNVKEGPYDPDGKGVDRLIRTLLDNGIAKSSNVYAELGSTWRSLMTKPDEAAHVIGKLIKYLGEDNVVWGTDSIWYGSPQDQIKAFRAFEISESFQEKYAYKKLDERLKQKILGLNAAKAYGVDPNKKRCAIKEDELAKMKASRPEIDIPSFRKYGPRTRREFMDFLKLRDFIPG</sequence>
<name>D0E8I0_UNCHF</name>
<dbReference type="InterPro" id="IPR006680">
    <property type="entry name" value="Amidohydro-rel"/>
</dbReference>
<organism evidence="2">
    <name type="scientific">Uncultured bacterium HF130_AEPn_1</name>
    <dbReference type="NCBI Taxonomy" id="663362"/>
    <lineage>
        <taxon>Bacteria</taxon>
        <taxon>environmental samples</taxon>
    </lineage>
</organism>
<dbReference type="GO" id="GO:0016787">
    <property type="term" value="F:hydrolase activity"/>
    <property type="evidence" value="ECO:0007669"/>
    <property type="project" value="UniProtKB-KW"/>
</dbReference>
<dbReference type="PANTHER" id="PTHR42889:SF1">
    <property type="entry name" value="BLR3681 PROTEIN"/>
    <property type="match status" value="1"/>
</dbReference>
<feature type="domain" description="Amidohydrolase-related" evidence="1">
    <location>
        <begin position="124"/>
        <end position="359"/>
    </location>
</feature>
<evidence type="ECO:0000259" key="1">
    <source>
        <dbReference type="Pfam" id="PF04909"/>
    </source>
</evidence>
<evidence type="ECO:0000313" key="2">
    <source>
        <dbReference type="EMBL" id="ACU83545.1"/>
    </source>
</evidence>
<keyword evidence="2" id="KW-0378">Hydrolase</keyword>
<dbReference type="Pfam" id="PF04909">
    <property type="entry name" value="Amidohydro_2"/>
    <property type="match status" value="1"/>
</dbReference>
<gene>
    <name evidence="2" type="ORF">ALOHA_HF130_AEPn_1_01</name>
</gene>
<dbReference type="SUPFAM" id="SSF51556">
    <property type="entry name" value="Metallo-dependent hydrolases"/>
    <property type="match status" value="1"/>
</dbReference>
<protein>
    <submittedName>
        <fullName evidence="2">TIM-barrel fold metal-dependent hydrolase</fullName>
    </submittedName>
</protein>
<dbReference type="AlphaFoldDB" id="D0E8I0"/>
<dbReference type="PANTHER" id="PTHR42889">
    <property type="entry name" value="BLR3681 PROTEIN"/>
    <property type="match status" value="1"/>
</dbReference>
<dbReference type="InterPro" id="IPR032466">
    <property type="entry name" value="Metal_Hydrolase"/>
</dbReference>
<reference evidence="2" key="1">
    <citation type="journal article" date="2010" name="Environ. Microbiol.">
        <title>Widespread known and novel phosphonate utilization pathways in marine bacteria revealed by functional screening and metagenomic analyses.</title>
        <authorList>
            <person name="Martinez A."/>
            <person name="Tyson G.W."/>
            <person name="DeLong E.F."/>
        </authorList>
    </citation>
    <scope>NUCLEOTIDE SEQUENCE</scope>
</reference>
<proteinExistence type="predicted"/>
<dbReference type="EMBL" id="GQ422594">
    <property type="protein sequence ID" value="ACU83545.1"/>
    <property type="molecule type" value="Genomic_DNA"/>
</dbReference>
<dbReference type="Gene3D" id="3.20.20.140">
    <property type="entry name" value="Metal-dependent hydrolases"/>
    <property type="match status" value="1"/>
</dbReference>
<accession>D0E8I0</accession>